<gene>
    <name evidence="2" type="ORF">GCM10007966_10440</name>
</gene>
<proteinExistence type="predicted"/>
<keyword evidence="1" id="KW-0472">Membrane</keyword>
<dbReference type="EMBL" id="BMOB01000004">
    <property type="protein sequence ID" value="GGI83747.1"/>
    <property type="molecule type" value="Genomic_DNA"/>
</dbReference>
<evidence type="ECO:0000313" key="2">
    <source>
        <dbReference type="EMBL" id="GGI83747.1"/>
    </source>
</evidence>
<accession>A0A917JRN1</accession>
<keyword evidence="3" id="KW-1185">Reference proteome</keyword>
<reference evidence="2" key="2">
    <citation type="submission" date="2020-09" db="EMBL/GenBank/DDBJ databases">
        <authorList>
            <person name="Sun Q."/>
            <person name="Ohkuma M."/>
        </authorList>
    </citation>
    <scope>NUCLEOTIDE SEQUENCE</scope>
    <source>
        <strain evidence="2">JCM 13919</strain>
    </source>
</reference>
<dbReference type="Gene3D" id="2.130.10.10">
    <property type="entry name" value="YVTN repeat-like/Quinoprotein amine dehydrogenase"/>
    <property type="match status" value="1"/>
</dbReference>
<dbReference type="RefSeq" id="WP_131776469.1">
    <property type="nucleotide sequence ID" value="NZ_BMOB01000004.1"/>
</dbReference>
<dbReference type="SUPFAM" id="SSF50969">
    <property type="entry name" value="YVTN repeat-like/Quinoprotein amine dehydrogenase"/>
    <property type="match status" value="1"/>
</dbReference>
<evidence type="ECO:0008006" key="4">
    <source>
        <dbReference type="Google" id="ProtNLM"/>
    </source>
</evidence>
<keyword evidence="1" id="KW-1133">Transmembrane helix</keyword>
<protein>
    <recommendedName>
        <fullName evidence="4">WD40 repeat domain-containing protein</fullName>
    </recommendedName>
</protein>
<keyword evidence="1" id="KW-0812">Transmembrane</keyword>
<dbReference type="InterPro" id="IPR015943">
    <property type="entry name" value="WD40/YVTN_repeat-like_dom_sf"/>
</dbReference>
<organism evidence="2 3">
    <name type="scientific">Legionella impletisoli</name>
    <dbReference type="NCBI Taxonomy" id="343510"/>
    <lineage>
        <taxon>Bacteria</taxon>
        <taxon>Pseudomonadati</taxon>
        <taxon>Pseudomonadota</taxon>
        <taxon>Gammaproteobacteria</taxon>
        <taxon>Legionellales</taxon>
        <taxon>Legionellaceae</taxon>
        <taxon>Legionella</taxon>
    </lineage>
</organism>
<name>A0A917JRN1_9GAMM</name>
<dbReference type="AlphaFoldDB" id="A0A917JRN1"/>
<reference evidence="2" key="1">
    <citation type="journal article" date="2014" name="Int. J. Syst. Evol. Microbiol.">
        <title>Complete genome sequence of Corynebacterium casei LMG S-19264T (=DSM 44701T), isolated from a smear-ripened cheese.</title>
        <authorList>
            <consortium name="US DOE Joint Genome Institute (JGI-PGF)"/>
            <person name="Walter F."/>
            <person name="Albersmeier A."/>
            <person name="Kalinowski J."/>
            <person name="Ruckert C."/>
        </authorList>
    </citation>
    <scope>NUCLEOTIDE SEQUENCE</scope>
    <source>
        <strain evidence="2">JCM 13919</strain>
    </source>
</reference>
<dbReference type="OrthoDB" id="6137492at2"/>
<sequence>MEPINAKRPDRITIKLASVFIFILCVFLWNIFFEGKSTYSGTTMLSVSSDGRYVISAHYGRYLILWDIATQTKTILNRKCNIYSPFFIPESHQFIWQNAKTNDVVLQDVQGHVIKTFNPGFQVYGHLINHALTHYVASTINWELHHFNQGKERIIRPDTDGETATAQLLRLSLVEPYFLSSGNGDEDSAYPINIGTMQSDVKPDIPKSIDYSLLDGVVLWDLETGKPIKKFVGNSGKTLSTISPNRQYIIAVDESIFTNLWDSKTGKRLFNLEDPVNPNMQCWGNQQCLKELAEDIKNSKPLPKDFYSHPWANGPRSVAVKFIDEQGHFIRFINSVNYGILYHVSSPKILEFLDFGKNPQPHTFSVFENANTIATAPKANILVMGQTTVGDGDNIGNGSGIIVYRFDEQTKRLIRLWAPDGPKDHWRVVNPENDYEG</sequence>
<evidence type="ECO:0000256" key="1">
    <source>
        <dbReference type="SAM" id="Phobius"/>
    </source>
</evidence>
<dbReference type="SUPFAM" id="SSF50998">
    <property type="entry name" value="Quinoprotein alcohol dehydrogenase-like"/>
    <property type="match status" value="1"/>
</dbReference>
<dbReference type="Proteomes" id="UP000630149">
    <property type="component" value="Unassembled WGS sequence"/>
</dbReference>
<feature type="transmembrane region" description="Helical" evidence="1">
    <location>
        <begin position="12"/>
        <end position="32"/>
    </location>
</feature>
<evidence type="ECO:0000313" key="3">
    <source>
        <dbReference type="Proteomes" id="UP000630149"/>
    </source>
</evidence>
<dbReference type="InterPro" id="IPR011044">
    <property type="entry name" value="Quino_amine_DH_bsu"/>
</dbReference>
<dbReference type="InterPro" id="IPR011047">
    <property type="entry name" value="Quinoprotein_ADH-like_sf"/>
</dbReference>
<comment type="caution">
    <text evidence="2">The sequence shown here is derived from an EMBL/GenBank/DDBJ whole genome shotgun (WGS) entry which is preliminary data.</text>
</comment>